<evidence type="ECO:0000313" key="2">
    <source>
        <dbReference type="Proteomes" id="UP000198304"/>
    </source>
</evidence>
<evidence type="ECO:0000313" key="1">
    <source>
        <dbReference type="EMBL" id="SNS20493.1"/>
    </source>
</evidence>
<gene>
    <name evidence="1" type="ORF">SAMN05446037_100612</name>
</gene>
<dbReference type="RefSeq" id="WP_089282271.1">
    <property type="nucleotide sequence ID" value="NZ_FZOJ01000006.1"/>
</dbReference>
<accession>A0A239CMB4</accession>
<organism evidence="1 2">
    <name type="scientific">Anaerovirgula multivorans</name>
    <dbReference type="NCBI Taxonomy" id="312168"/>
    <lineage>
        <taxon>Bacteria</taxon>
        <taxon>Bacillati</taxon>
        <taxon>Bacillota</taxon>
        <taxon>Clostridia</taxon>
        <taxon>Peptostreptococcales</taxon>
        <taxon>Natronincolaceae</taxon>
        <taxon>Anaerovirgula</taxon>
    </lineage>
</organism>
<dbReference type="EMBL" id="FZOJ01000006">
    <property type="protein sequence ID" value="SNS20493.1"/>
    <property type="molecule type" value="Genomic_DNA"/>
</dbReference>
<name>A0A239CMB4_9FIRM</name>
<dbReference type="AlphaFoldDB" id="A0A239CMB4"/>
<keyword evidence="2" id="KW-1185">Reference proteome</keyword>
<protein>
    <submittedName>
        <fullName evidence="1">Uncharacterized protein</fullName>
    </submittedName>
</protein>
<sequence length="120" mass="13986">MAYAFLATLFSNTERQLPFIVDSPANSIDLKVRAEVAQLIPKLTDQFIAFTISSERESFILLLEKACDEKIQYITLFRSGDQELEELTKNYDNVQHTNDGICVSEREFFLKFHKEREEED</sequence>
<proteinExistence type="predicted"/>
<reference evidence="1 2" key="1">
    <citation type="submission" date="2017-06" db="EMBL/GenBank/DDBJ databases">
        <authorList>
            <person name="Kim H.J."/>
            <person name="Triplett B.A."/>
        </authorList>
    </citation>
    <scope>NUCLEOTIDE SEQUENCE [LARGE SCALE GENOMIC DNA]</scope>
    <source>
        <strain evidence="1 2">SCA</strain>
    </source>
</reference>
<dbReference type="OrthoDB" id="9795626at2"/>
<dbReference type="Proteomes" id="UP000198304">
    <property type="component" value="Unassembled WGS sequence"/>
</dbReference>